<dbReference type="RefSeq" id="WP_153550276.1">
    <property type="nucleotide sequence ID" value="NZ_CP040089.1"/>
</dbReference>
<dbReference type="Pfam" id="PF07690">
    <property type="entry name" value="MFS_1"/>
    <property type="match status" value="1"/>
</dbReference>
<keyword evidence="9" id="KW-1185">Reference proteome</keyword>
<protein>
    <submittedName>
        <fullName evidence="8">MFS transporter, DHA1 family, tetracycline resistance protein</fullName>
    </submittedName>
</protein>
<organism evidence="8 9">
    <name type="scientific">Candidatus Nanohalobium constans</name>
    <dbReference type="NCBI Taxonomy" id="2565781"/>
    <lineage>
        <taxon>Archaea</taxon>
        <taxon>Candidatus Nanohalarchaeota</taxon>
        <taxon>Candidatus Nanohalobia</taxon>
        <taxon>Candidatus Nanohalobiales</taxon>
        <taxon>Candidatus Nanohalobiaceae</taxon>
        <taxon>Candidatus Nanohalobium</taxon>
    </lineage>
</organism>
<evidence type="ECO:0000256" key="3">
    <source>
        <dbReference type="ARBA" id="ARBA00022692"/>
    </source>
</evidence>
<feature type="domain" description="Major facilitator superfamily (MFS) profile" evidence="7">
    <location>
        <begin position="6"/>
        <end position="402"/>
    </location>
</feature>
<dbReference type="OrthoDB" id="341449at2157"/>
<dbReference type="GeneID" id="42365030"/>
<dbReference type="Gene3D" id="1.20.1250.20">
    <property type="entry name" value="MFS general substrate transporter like domains"/>
    <property type="match status" value="1"/>
</dbReference>
<dbReference type="PROSITE" id="PS00216">
    <property type="entry name" value="SUGAR_TRANSPORT_1"/>
    <property type="match status" value="1"/>
</dbReference>
<name>A0A5Q0UG13_9ARCH</name>
<evidence type="ECO:0000256" key="4">
    <source>
        <dbReference type="ARBA" id="ARBA00022989"/>
    </source>
</evidence>
<dbReference type="InterPro" id="IPR036259">
    <property type="entry name" value="MFS_trans_sf"/>
</dbReference>
<feature type="transmembrane region" description="Helical" evidence="6">
    <location>
        <begin position="173"/>
        <end position="195"/>
    </location>
</feature>
<keyword evidence="2" id="KW-0813">Transport</keyword>
<gene>
    <name evidence="8" type="primary">tetA</name>
    <name evidence="8" type="ORF">LC1Nh_0644</name>
</gene>
<comment type="subcellular location">
    <subcellularLocation>
        <location evidence="1">Membrane</location>
        <topology evidence="1">Multi-pass membrane protein</topology>
    </subcellularLocation>
</comment>
<feature type="transmembrane region" description="Helical" evidence="6">
    <location>
        <begin position="52"/>
        <end position="73"/>
    </location>
</feature>
<feature type="transmembrane region" description="Helical" evidence="6">
    <location>
        <begin position="236"/>
        <end position="255"/>
    </location>
</feature>
<keyword evidence="3 6" id="KW-0812">Transmembrane</keyword>
<dbReference type="AlphaFoldDB" id="A0A5Q0UG13"/>
<dbReference type="InterPro" id="IPR020846">
    <property type="entry name" value="MFS_dom"/>
</dbReference>
<proteinExistence type="predicted"/>
<feature type="transmembrane region" description="Helical" evidence="6">
    <location>
        <begin position="299"/>
        <end position="328"/>
    </location>
</feature>
<feature type="transmembrane region" description="Helical" evidence="6">
    <location>
        <begin position="374"/>
        <end position="400"/>
    </location>
</feature>
<keyword evidence="4 6" id="KW-1133">Transmembrane helix</keyword>
<sequence>MSDSKVIRTLFLTIIAEVISFGVLIPIAPLLFTEPGSTFYMLSEGVSIQIGYVLLGLLIGLYPLGQFFATPILGEISDIYGRKKVIQVSVFGTVISSIVFGLGIMFNSIAVLFASRVLNGLTGGLVSVSQATIADITEDDKKSKNFGIIGMAFGIGFIFGPFLGGFLSSDFLHFFSVTTPFWFAAAVSTISLLYVTKSLHETSPMEDKKINWKKPFTQLKKGWGLPGLKKLFTANFFYFSGFAFFTTFIPVYLVKNFGFSQFQTGNFFLYIGILLIIGQGYIVPKLFSRFEEENVMPFTLFLTGLFIFLQPVPQSIAVFLAVVTLFQFNNSVTQISLNTLVSNKAADKDQGLALGTNQSVRALGNAVPSMLSGIAAAIATPAFPLTLAGLTVMATAAGYWKL</sequence>
<dbReference type="PANTHER" id="PTHR23504:SF15">
    <property type="entry name" value="MAJOR FACILITATOR SUPERFAMILY (MFS) PROFILE DOMAIN-CONTAINING PROTEIN"/>
    <property type="match status" value="1"/>
</dbReference>
<dbReference type="InterPro" id="IPR011701">
    <property type="entry name" value="MFS"/>
</dbReference>
<feature type="transmembrane region" description="Helical" evidence="6">
    <location>
        <begin position="9"/>
        <end position="32"/>
    </location>
</feature>
<dbReference type="PROSITE" id="PS50850">
    <property type="entry name" value="MFS"/>
    <property type="match status" value="1"/>
</dbReference>
<dbReference type="CDD" id="cd17330">
    <property type="entry name" value="MFS_SLC46_TetA_like"/>
    <property type="match status" value="1"/>
</dbReference>
<dbReference type="SUPFAM" id="SSF103473">
    <property type="entry name" value="MFS general substrate transporter"/>
    <property type="match status" value="1"/>
</dbReference>
<feature type="transmembrane region" description="Helical" evidence="6">
    <location>
        <begin position="146"/>
        <end position="167"/>
    </location>
</feature>
<reference evidence="9" key="1">
    <citation type="submission" date="2019-05" db="EMBL/GenBank/DDBJ databases">
        <title>Candidatus Nanohalobium constans, a novel model system to study the DPANN nano-sized archaea: genomic and physiological characterization of a nanoarchaeon co-cultured with its chitinotrophic host.</title>
        <authorList>
            <person name="La Cono V."/>
            <person name="Arcadi E."/>
            <person name="Crisafi F."/>
            <person name="Denaro R."/>
            <person name="La Spada G."/>
            <person name="Messina E."/>
            <person name="Smedile F."/>
            <person name="Toshchakov S.V."/>
            <person name="Shevchenko M.A."/>
            <person name="Golyshin P.N."/>
            <person name="Golyshina O.V."/>
            <person name="Ferrer M."/>
            <person name="Rohde M."/>
            <person name="Mushegian A."/>
            <person name="Sorokin D.Y."/>
            <person name="Giuliano L."/>
            <person name="Yakimov M.M."/>
        </authorList>
    </citation>
    <scope>NUCLEOTIDE SEQUENCE [LARGE SCALE GENOMIC DNA]</scope>
    <source>
        <strain evidence="9">LC1Nh</strain>
    </source>
</reference>
<evidence type="ECO:0000259" key="7">
    <source>
        <dbReference type="PROSITE" id="PS50850"/>
    </source>
</evidence>
<evidence type="ECO:0000256" key="2">
    <source>
        <dbReference type="ARBA" id="ARBA00022448"/>
    </source>
</evidence>
<dbReference type="KEGG" id="ncon:LC1Nh_0644"/>
<dbReference type="EMBL" id="CP040089">
    <property type="protein sequence ID" value="QGA80536.1"/>
    <property type="molecule type" value="Genomic_DNA"/>
</dbReference>
<evidence type="ECO:0000256" key="6">
    <source>
        <dbReference type="SAM" id="Phobius"/>
    </source>
</evidence>
<dbReference type="InterPro" id="IPR005829">
    <property type="entry name" value="Sugar_transporter_CS"/>
</dbReference>
<evidence type="ECO:0000256" key="5">
    <source>
        <dbReference type="ARBA" id="ARBA00023136"/>
    </source>
</evidence>
<dbReference type="Proteomes" id="UP000377803">
    <property type="component" value="Chromosome"/>
</dbReference>
<feature type="transmembrane region" description="Helical" evidence="6">
    <location>
        <begin position="267"/>
        <end position="287"/>
    </location>
</feature>
<evidence type="ECO:0000313" key="8">
    <source>
        <dbReference type="EMBL" id="QGA80536.1"/>
    </source>
</evidence>
<dbReference type="PANTHER" id="PTHR23504">
    <property type="entry name" value="MAJOR FACILITATOR SUPERFAMILY DOMAIN-CONTAINING PROTEIN 10"/>
    <property type="match status" value="1"/>
</dbReference>
<evidence type="ECO:0000256" key="1">
    <source>
        <dbReference type="ARBA" id="ARBA00004141"/>
    </source>
</evidence>
<dbReference type="GO" id="GO:0022857">
    <property type="term" value="F:transmembrane transporter activity"/>
    <property type="evidence" value="ECO:0007669"/>
    <property type="project" value="InterPro"/>
</dbReference>
<keyword evidence="5 6" id="KW-0472">Membrane</keyword>
<evidence type="ECO:0000313" key="9">
    <source>
        <dbReference type="Proteomes" id="UP000377803"/>
    </source>
</evidence>
<feature type="transmembrane region" description="Helical" evidence="6">
    <location>
        <begin position="85"/>
        <end position="106"/>
    </location>
</feature>
<accession>A0A5Q0UG13</accession>
<dbReference type="GO" id="GO:0016020">
    <property type="term" value="C:membrane"/>
    <property type="evidence" value="ECO:0007669"/>
    <property type="project" value="UniProtKB-SubCell"/>
</dbReference>